<sequence length="114" mass="12908">MESYLPEALLWRELRARPSGLKFTRQRATGKYVHAFYCRDARLAIEIEDATVDAEREEWLGRAGIATMTLSRRSVIDGSRHAAQQVIARAMDLLPRDHPALSRLAMTNPRGSQS</sequence>
<feature type="domain" description="DUF559" evidence="1">
    <location>
        <begin position="7"/>
        <end position="85"/>
    </location>
</feature>
<keyword evidence="3" id="KW-1185">Reference proteome</keyword>
<reference evidence="2 3" key="1">
    <citation type="submission" date="2020-05" db="EMBL/GenBank/DDBJ databases">
        <title>Erythrobacter mangrovi sp. nov., isolated from rhizosphere soil of mangrove plant (Kandelia candel).</title>
        <authorList>
            <person name="Ye Y.H."/>
        </authorList>
    </citation>
    <scope>NUCLEOTIDE SEQUENCE [LARGE SCALE GENOMIC DNA]</scope>
    <source>
        <strain evidence="2 3">EB310</strain>
    </source>
</reference>
<accession>A0A7D3XDY9</accession>
<evidence type="ECO:0000313" key="2">
    <source>
        <dbReference type="EMBL" id="QKG72660.1"/>
    </source>
</evidence>
<dbReference type="InterPro" id="IPR007569">
    <property type="entry name" value="DUF559"/>
</dbReference>
<dbReference type="EMBL" id="CP053921">
    <property type="protein sequence ID" value="QKG72660.1"/>
    <property type="molecule type" value="Genomic_DNA"/>
</dbReference>
<protein>
    <submittedName>
        <fullName evidence="2">DUF559 domain-containing protein</fullName>
    </submittedName>
</protein>
<proteinExistence type="predicted"/>
<name>A0A7D3XDY9_9SPHN</name>
<dbReference type="Pfam" id="PF04480">
    <property type="entry name" value="DUF559"/>
    <property type="match status" value="1"/>
</dbReference>
<organism evidence="2 3">
    <name type="scientific">Erythrobacter mangrovi</name>
    <dbReference type="NCBI Taxonomy" id="2739433"/>
    <lineage>
        <taxon>Bacteria</taxon>
        <taxon>Pseudomonadati</taxon>
        <taxon>Pseudomonadota</taxon>
        <taxon>Alphaproteobacteria</taxon>
        <taxon>Sphingomonadales</taxon>
        <taxon>Erythrobacteraceae</taxon>
        <taxon>Erythrobacter/Porphyrobacter group</taxon>
        <taxon>Erythrobacter</taxon>
    </lineage>
</organism>
<dbReference type="AlphaFoldDB" id="A0A7D3XDY9"/>
<dbReference type="Proteomes" id="UP000504693">
    <property type="component" value="Chromosome"/>
</dbReference>
<dbReference type="KEGG" id="emv:HQR01_04560"/>
<evidence type="ECO:0000259" key="1">
    <source>
        <dbReference type="Pfam" id="PF04480"/>
    </source>
</evidence>
<evidence type="ECO:0000313" key="3">
    <source>
        <dbReference type="Proteomes" id="UP000504693"/>
    </source>
</evidence>
<gene>
    <name evidence="2" type="ORF">HQR01_04560</name>
</gene>